<organism evidence="2">
    <name type="scientific">Ensete ventricosum</name>
    <name type="common">Abyssinian banana</name>
    <name type="synonym">Musa ensete</name>
    <dbReference type="NCBI Taxonomy" id="4639"/>
    <lineage>
        <taxon>Eukaryota</taxon>
        <taxon>Viridiplantae</taxon>
        <taxon>Streptophyta</taxon>
        <taxon>Embryophyta</taxon>
        <taxon>Tracheophyta</taxon>
        <taxon>Spermatophyta</taxon>
        <taxon>Magnoliopsida</taxon>
        <taxon>Liliopsida</taxon>
        <taxon>Zingiberales</taxon>
        <taxon>Musaceae</taxon>
        <taxon>Ensete</taxon>
    </lineage>
</organism>
<feature type="non-terminal residue" evidence="2">
    <location>
        <position position="1"/>
    </location>
</feature>
<dbReference type="AlphaFoldDB" id="A0A445M8D6"/>
<reference evidence="2" key="1">
    <citation type="journal article" date="2018" name="Data Brief">
        <title>Genome sequence data from 17 accessions of Ensete ventricosum, a staple food crop for millions in Ethiopia.</title>
        <authorList>
            <person name="Yemataw Z."/>
            <person name="Muzemil S."/>
            <person name="Ambachew D."/>
            <person name="Tripathi L."/>
            <person name="Tesfaye K."/>
            <person name="Chala A."/>
            <person name="Farbos A."/>
            <person name="O'Neill P."/>
            <person name="Moore K."/>
            <person name="Grant M."/>
            <person name="Studholme D.J."/>
        </authorList>
    </citation>
    <scope>NUCLEOTIDE SEQUENCE [LARGE SCALE GENOMIC DNA]</scope>
    <source>
        <tissue evidence="2">Leaf</tissue>
    </source>
</reference>
<sequence length="55" mass="6268">PAKDREEAEIDSIRPPMASQGDRESFVYIARLAEQAERYDGTDRIPPSHFHVSKP</sequence>
<evidence type="ECO:0000313" key="2">
    <source>
        <dbReference type="EMBL" id="RZR70505.1"/>
    </source>
</evidence>
<accession>A0A445M8D6</accession>
<gene>
    <name evidence="2" type="ORF">BHM03_00000348</name>
</gene>
<name>A0A445M8D6_ENSVE</name>
<feature type="region of interest" description="Disordered" evidence="1">
    <location>
        <begin position="1"/>
        <end position="23"/>
    </location>
</feature>
<evidence type="ECO:0000256" key="1">
    <source>
        <dbReference type="SAM" id="MobiDB-lite"/>
    </source>
</evidence>
<protein>
    <submittedName>
        <fullName evidence="2">Uncharacterized protein</fullName>
    </submittedName>
</protein>
<dbReference type="Proteomes" id="UP000290560">
    <property type="component" value="Unassembled WGS sequence"/>
</dbReference>
<proteinExistence type="predicted"/>
<dbReference type="EMBL" id="KV875443">
    <property type="protein sequence ID" value="RZR70505.1"/>
    <property type="molecule type" value="Genomic_DNA"/>
</dbReference>